<accession>A0A9D0Z9K9</accession>
<protein>
    <submittedName>
        <fullName evidence="1">Uncharacterized protein</fullName>
    </submittedName>
</protein>
<organism evidence="1 2">
    <name type="scientific">Candidatus Onthenecus intestinigallinarum</name>
    <dbReference type="NCBI Taxonomy" id="2840875"/>
    <lineage>
        <taxon>Bacteria</taxon>
        <taxon>Bacillati</taxon>
        <taxon>Bacillota</taxon>
        <taxon>Clostridia</taxon>
        <taxon>Eubacteriales</taxon>
        <taxon>Candidatus Onthenecus</taxon>
    </lineage>
</organism>
<sequence length="186" mass="20753">MTFGQIKARALELIGENPEDIPLFDDLVGAYVNEGYHDLLQRALRPRACALLELQDDGENGRFADLRALPRLVQVLRVRLNGRPVPFLVDNLRLYPLARGEEPLSIDFVRDEDDLELDADIPRLPAWSHPALCDFAAFRLCAASAGDRAKRADFFHARFLEASARLSSRGPLGPAIPNRHGLRACT</sequence>
<evidence type="ECO:0000313" key="1">
    <source>
        <dbReference type="EMBL" id="HIQ71747.1"/>
    </source>
</evidence>
<reference evidence="1" key="2">
    <citation type="journal article" date="2021" name="PeerJ">
        <title>Extensive microbial diversity within the chicken gut microbiome revealed by metagenomics and culture.</title>
        <authorList>
            <person name="Gilroy R."/>
            <person name="Ravi A."/>
            <person name="Getino M."/>
            <person name="Pursley I."/>
            <person name="Horton D.L."/>
            <person name="Alikhan N.F."/>
            <person name="Baker D."/>
            <person name="Gharbi K."/>
            <person name="Hall N."/>
            <person name="Watson M."/>
            <person name="Adriaenssens E.M."/>
            <person name="Foster-Nyarko E."/>
            <person name="Jarju S."/>
            <person name="Secka A."/>
            <person name="Antonio M."/>
            <person name="Oren A."/>
            <person name="Chaudhuri R.R."/>
            <person name="La Ragione R."/>
            <person name="Hildebrand F."/>
            <person name="Pallen M.J."/>
        </authorList>
    </citation>
    <scope>NUCLEOTIDE SEQUENCE</scope>
    <source>
        <strain evidence="1">ChiSxjej2B14-6234</strain>
    </source>
</reference>
<gene>
    <name evidence="1" type="ORF">IAB73_06020</name>
</gene>
<name>A0A9D0Z9K9_9FIRM</name>
<dbReference type="AlphaFoldDB" id="A0A9D0Z9K9"/>
<evidence type="ECO:0000313" key="2">
    <source>
        <dbReference type="Proteomes" id="UP000886887"/>
    </source>
</evidence>
<proteinExistence type="predicted"/>
<dbReference type="Proteomes" id="UP000886887">
    <property type="component" value="Unassembled WGS sequence"/>
</dbReference>
<comment type="caution">
    <text evidence="1">The sequence shown here is derived from an EMBL/GenBank/DDBJ whole genome shotgun (WGS) entry which is preliminary data.</text>
</comment>
<dbReference type="EMBL" id="DVFJ01000017">
    <property type="protein sequence ID" value="HIQ71747.1"/>
    <property type="molecule type" value="Genomic_DNA"/>
</dbReference>
<reference evidence="1" key="1">
    <citation type="submission" date="2020-10" db="EMBL/GenBank/DDBJ databases">
        <authorList>
            <person name="Gilroy R."/>
        </authorList>
    </citation>
    <scope>NUCLEOTIDE SEQUENCE</scope>
    <source>
        <strain evidence="1">ChiSxjej2B14-6234</strain>
    </source>
</reference>